<keyword evidence="1" id="KW-0472">Membrane</keyword>
<accession>A0A1G2E1U5</accession>
<protein>
    <recommendedName>
        <fullName evidence="4">SSD domain-containing protein</fullName>
    </recommendedName>
</protein>
<dbReference type="SUPFAM" id="SSF82866">
    <property type="entry name" value="Multidrug efflux transporter AcrB transmembrane domain"/>
    <property type="match status" value="2"/>
</dbReference>
<dbReference type="Gene3D" id="3.30.70.1430">
    <property type="entry name" value="Multidrug efflux transporter AcrB pore domain"/>
    <property type="match status" value="2"/>
</dbReference>
<dbReference type="PANTHER" id="PTHR32063:SF0">
    <property type="entry name" value="SWARMING MOTILITY PROTEIN SWRC"/>
    <property type="match status" value="1"/>
</dbReference>
<feature type="transmembrane region" description="Helical" evidence="1">
    <location>
        <begin position="433"/>
        <end position="453"/>
    </location>
</feature>
<evidence type="ECO:0000256" key="1">
    <source>
        <dbReference type="SAM" id="Phobius"/>
    </source>
</evidence>
<dbReference type="Gene3D" id="3.30.70.1440">
    <property type="entry name" value="Multidrug efflux transporter AcrB pore domain"/>
    <property type="match status" value="1"/>
</dbReference>
<feature type="transmembrane region" description="Helical" evidence="1">
    <location>
        <begin position="922"/>
        <end position="946"/>
    </location>
</feature>
<dbReference type="Pfam" id="PF00873">
    <property type="entry name" value="ACR_tran"/>
    <property type="match status" value="1"/>
</dbReference>
<organism evidence="2 3">
    <name type="scientific">Candidatus Lloydbacteria bacterium RIFOXYC12_FULL_46_25</name>
    <dbReference type="NCBI Taxonomy" id="1798670"/>
    <lineage>
        <taxon>Bacteria</taxon>
        <taxon>Candidatus Lloydiibacteriota</taxon>
    </lineage>
</organism>
<name>A0A1G2E1U5_9BACT</name>
<dbReference type="Gene3D" id="1.20.1640.10">
    <property type="entry name" value="Multidrug efflux transporter AcrB transmembrane domain"/>
    <property type="match status" value="2"/>
</dbReference>
<sequence>MHKLWIFFLKKRAFTYMLMGALTFGGLYSLTVIPKESSPEVVIPVGIVTTTLRGASAEDTEKLITNQLEDEIANLENIDKVTSSSREGVSVVSAQFNASANIDKSIQDLKDAVDKAKVSFPSDADEPTVTRVNFADQPILIISASSDMPEKQLTLLGDELKDEIKKIRGISKVEIAGTRKQEVGIVVKKQMLEKYGLSLDQVMAGISGANASSPIGSITVSDVDYPIKFAGSIEEPGQLPDITISSQNGVPVYLRDIAFIADGLEASRTFSRQSVGGAPSTQAITLNIYKKTGGDVTVITDNVKERIEELKGTLLVGADIVVSFDRGALVQKDLKELSRIGIETVLLVMLMLFLTIGWRESVVAALSIPLSFVIAFIGLYVSGNTINFLSLFSLILAIGILVDSGIVITEAIHTRTKRYGNAEDAAIASIKEYAWPLIAGTMTTVAVFAPLFFLSGIVGKFIASIPFTLIFVLLASLVVALGMVPLLAVLITKEHKSTFEDKQEEYSMRAREWYKTFLGRILDSKKTQNRFLLTMIVGFFVALALPITGLVKVSFFPQDDQDFIYIEIEKPQGTPLAVTDLSTREVEEFLYDYSDAESFVSTVGSGSGFSGGGQNTKIANITVLLRKDRTKTSTEIVDELREKLSSIKSANVKVLQAKNGPPGSDPVVIKFLGDDLNELTLATTKAEKLLQEISGTIDVETSLRDDGTQFTISIDRAKAAQVGLSAGRVAQILRTSVSGVNATTIRSQEKDINVLMKLDLNSAFINPEDTNKTTIDSIKQIPIATAKGTVIMGSLISVNLEQSRAVISHESQRRVATVSSKLATGITALEVTNDFRDRISELELPESVQIDFGGEDEDVNKTFKEMGLALLAGMALMLSILVLEFNSFRFTLYLLSVIPLSLIGVFFGLAITGQALSFSSMLGVIALAGVIINHAIILLDSVLHLLRKEIGKPLRDVIIEASAIRLRPIFLTTVTTVIGMIPLSGASALWGPLAFAIMFGLAFAMILTLILLPVLFYKWPGKEFAEKIDAKNTD</sequence>
<evidence type="ECO:0008006" key="4">
    <source>
        <dbReference type="Google" id="ProtNLM"/>
    </source>
</evidence>
<feature type="transmembrane region" description="Helical" evidence="1">
    <location>
        <begin position="892"/>
        <end position="916"/>
    </location>
</feature>
<keyword evidence="1" id="KW-1133">Transmembrane helix</keyword>
<reference evidence="2 3" key="1">
    <citation type="journal article" date="2016" name="Nat. Commun.">
        <title>Thousands of microbial genomes shed light on interconnected biogeochemical processes in an aquifer system.</title>
        <authorList>
            <person name="Anantharaman K."/>
            <person name="Brown C.T."/>
            <person name="Hug L.A."/>
            <person name="Sharon I."/>
            <person name="Castelle C.J."/>
            <person name="Probst A.J."/>
            <person name="Thomas B.C."/>
            <person name="Singh A."/>
            <person name="Wilkins M.J."/>
            <person name="Karaoz U."/>
            <person name="Brodie E.L."/>
            <person name="Williams K.H."/>
            <person name="Hubbard S.S."/>
            <person name="Banfield J.F."/>
        </authorList>
    </citation>
    <scope>NUCLEOTIDE SEQUENCE [LARGE SCALE GENOMIC DNA]</scope>
</reference>
<dbReference type="SUPFAM" id="SSF82714">
    <property type="entry name" value="Multidrug efflux transporter AcrB TolC docking domain, DN and DC subdomains"/>
    <property type="match status" value="2"/>
</dbReference>
<feature type="transmembrane region" description="Helical" evidence="1">
    <location>
        <begin position="337"/>
        <end position="356"/>
    </location>
</feature>
<evidence type="ECO:0000313" key="3">
    <source>
        <dbReference type="Proteomes" id="UP000178106"/>
    </source>
</evidence>
<feature type="transmembrane region" description="Helical" evidence="1">
    <location>
        <begin position="993"/>
        <end position="1017"/>
    </location>
</feature>
<comment type="caution">
    <text evidence="2">The sequence shown here is derived from an EMBL/GenBank/DDBJ whole genome shotgun (WGS) entry which is preliminary data.</text>
</comment>
<dbReference type="GO" id="GO:0005886">
    <property type="term" value="C:plasma membrane"/>
    <property type="evidence" value="ECO:0007669"/>
    <property type="project" value="TreeGrafter"/>
</dbReference>
<proteinExistence type="predicted"/>
<feature type="transmembrane region" description="Helical" evidence="1">
    <location>
        <begin position="465"/>
        <end position="492"/>
    </location>
</feature>
<gene>
    <name evidence="2" type="ORF">A2494_02005</name>
</gene>
<dbReference type="Proteomes" id="UP000178106">
    <property type="component" value="Unassembled WGS sequence"/>
</dbReference>
<evidence type="ECO:0000313" key="2">
    <source>
        <dbReference type="EMBL" id="OGZ19221.1"/>
    </source>
</evidence>
<feature type="transmembrane region" description="Helical" evidence="1">
    <location>
        <begin position="388"/>
        <end position="412"/>
    </location>
</feature>
<dbReference type="Gene3D" id="3.30.70.1320">
    <property type="entry name" value="Multidrug efflux transporter AcrB pore domain like"/>
    <property type="match status" value="1"/>
</dbReference>
<feature type="transmembrane region" description="Helical" evidence="1">
    <location>
        <begin position="363"/>
        <end position="382"/>
    </location>
</feature>
<dbReference type="PRINTS" id="PR00702">
    <property type="entry name" value="ACRIFLAVINRP"/>
</dbReference>
<dbReference type="AlphaFoldDB" id="A0A1G2E1U5"/>
<feature type="transmembrane region" description="Helical" evidence="1">
    <location>
        <begin position="966"/>
        <end position="987"/>
    </location>
</feature>
<dbReference type="EMBL" id="MHLU01000062">
    <property type="protein sequence ID" value="OGZ19221.1"/>
    <property type="molecule type" value="Genomic_DNA"/>
</dbReference>
<dbReference type="PANTHER" id="PTHR32063">
    <property type="match status" value="1"/>
</dbReference>
<dbReference type="SUPFAM" id="SSF82693">
    <property type="entry name" value="Multidrug efflux transporter AcrB pore domain, PN1, PN2, PC1 and PC2 subdomains"/>
    <property type="match status" value="3"/>
</dbReference>
<dbReference type="GO" id="GO:0042910">
    <property type="term" value="F:xenobiotic transmembrane transporter activity"/>
    <property type="evidence" value="ECO:0007669"/>
    <property type="project" value="TreeGrafter"/>
</dbReference>
<dbReference type="InterPro" id="IPR027463">
    <property type="entry name" value="AcrB_DN_DC_subdom"/>
</dbReference>
<keyword evidence="1" id="KW-0812">Transmembrane</keyword>
<dbReference type="Gene3D" id="3.30.2090.10">
    <property type="entry name" value="Multidrug efflux transporter AcrB TolC docking domain, DN and DC subdomains"/>
    <property type="match status" value="2"/>
</dbReference>
<feature type="transmembrane region" description="Helical" evidence="1">
    <location>
        <begin position="866"/>
        <end position="885"/>
    </location>
</feature>
<dbReference type="InterPro" id="IPR001036">
    <property type="entry name" value="Acrflvin-R"/>
</dbReference>
<feature type="transmembrane region" description="Helical" evidence="1">
    <location>
        <begin position="531"/>
        <end position="551"/>
    </location>
</feature>